<evidence type="ECO:0000256" key="1">
    <source>
        <dbReference type="ARBA" id="ARBA00022723"/>
    </source>
</evidence>
<dbReference type="Gene3D" id="6.10.250.240">
    <property type="match status" value="1"/>
</dbReference>
<keyword evidence="1 7" id="KW-0479">Metal-binding</keyword>
<comment type="similarity">
    <text evidence="7">Belongs to the RecR family.</text>
</comment>
<dbReference type="InterPro" id="IPR015967">
    <property type="entry name" value="Rcmb_RecR_Znf"/>
</dbReference>
<evidence type="ECO:0000256" key="5">
    <source>
        <dbReference type="ARBA" id="ARBA00023172"/>
    </source>
</evidence>
<keyword evidence="4 7" id="KW-0862">Zinc</keyword>
<keyword evidence="5 7" id="KW-0233">DNA recombination</keyword>
<dbReference type="GO" id="GO:0006310">
    <property type="term" value="P:DNA recombination"/>
    <property type="evidence" value="ECO:0007669"/>
    <property type="project" value="UniProtKB-UniRule"/>
</dbReference>
<dbReference type="SUPFAM" id="SSF111304">
    <property type="entry name" value="Recombination protein RecR"/>
    <property type="match status" value="1"/>
</dbReference>
<dbReference type="Gene3D" id="3.40.1360.10">
    <property type="match status" value="1"/>
</dbReference>
<dbReference type="GO" id="GO:0008270">
    <property type="term" value="F:zinc ion binding"/>
    <property type="evidence" value="ECO:0007669"/>
    <property type="project" value="UniProtKB-KW"/>
</dbReference>
<dbReference type="GO" id="GO:0006281">
    <property type="term" value="P:DNA repair"/>
    <property type="evidence" value="ECO:0007669"/>
    <property type="project" value="UniProtKB-UniRule"/>
</dbReference>
<dbReference type="Pfam" id="PF02132">
    <property type="entry name" value="RecR_ZnF"/>
    <property type="match status" value="1"/>
</dbReference>
<evidence type="ECO:0000256" key="7">
    <source>
        <dbReference type="HAMAP-Rule" id="MF_00017"/>
    </source>
</evidence>
<keyword evidence="3 7" id="KW-0863">Zinc-finger</keyword>
<name>A0A1I1XKJ2_9FIRM</name>
<keyword evidence="6 7" id="KW-0234">DNA repair</keyword>
<dbReference type="Proteomes" id="UP000198896">
    <property type="component" value="Unassembled WGS sequence"/>
</dbReference>
<comment type="function">
    <text evidence="7">May play a role in DNA repair. It seems to be involved in an RecBC-independent recombinational process of DNA repair. It may act with RecF and RecO.</text>
</comment>
<dbReference type="InterPro" id="IPR034137">
    <property type="entry name" value="TOPRIM_RecR"/>
</dbReference>
<dbReference type="PANTHER" id="PTHR30446:SF0">
    <property type="entry name" value="RECOMBINATION PROTEIN RECR"/>
    <property type="match status" value="1"/>
</dbReference>
<protein>
    <recommendedName>
        <fullName evidence="7">Recombination protein RecR</fullName>
    </recommendedName>
</protein>
<feature type="zinc finger region" description="C4-type" evidence="7">
    <location>
        <begin position="58"/>
        <end position="73"/>
    </location>
</feature>
<organism evidence="9 10">
    <name type="scientific">Succiniclasticum ruminis DSM 9236</name>
    <dbReference type="NCBI Taxonomy" id="1123323"/>
    <lineage>
        <taxon>Bacteria</taxon>
        <taxon>Bacillati</taxon>
        <taxon>Bacillota</taxon>
        <taxon>Negativicutes</taxon>
        <taxon>Acidaminococcales</taxon>
        <taxon>Acidaminococcaceae</taxon>
        <taxon>Succiniclasticum</taxon>
    </lineage>
</organism>
<keyword evidence="2 7" id="KW-0227">DNA damage</keyword>
<accession>A0A1I1XKJ2</accession>
<dbReference type="AlphaFoldDB" id="A0A1I1XKJ2"/>
<feature type="domain" description="Toprim" evidence="8">
    <location>
        <begin position="81"/>
        <end position="176"/>
    </location>
</feature>
<dbReference type="InterPro" id="IPR023627">
    <property type="entry name" value="Rcmb_RecR"/>
</dbReference>
<dbReference type="Pfam" id="PF21176">
    <property type="entry name" value="RecR_HhH"/>
    <property type="match status" value="1"/>
</dbReference>
<dbReference type="RefSeq" id="WP_093912484.1">
    <property type="nucleotide sequence ID" value="NZ_FONL01000001.1"/>
</dbReference>
<dbReference type="CDD" id="cd01025">
    <property type="entry name" value="TOPRIM_recR"/>
    <property type="match status" value="1"/>
</dbReference>
<dbReference type="PANTHER" id="PTHR30446">
    <property type="entry name" value="RECOMBINATION PROTEIN RECR"/>
    <property type="match status" value="1"/>
</dbReference>
<dbReference type="STRING" id="1123323.SAMN05216245_101302"/>
<reference evidence="9 10" key="1">
    <citation type="submission" date="2016-10" db="EMBL/GenBank/DDBJ databases">
        <authorList>
            <person name="de Groot N.N."/>
        </authorList>
    </citation>
    <scope>NUCLEOTIDE SEQUENCE [LARGE SCALE GENOMIC DNA]</scope>
    <source>
        <strain evidence="9 10">DSM 9236</strain>
    </source>
</reference>
<dbReference type="HAMAP" id="MF_00017">
    <property type="entry name" value="RecR"/>
    <property type="match status" value="1"/>
</dbReference>
<dbReference type="OrthoDB" id="9802672at2"/>
<sequence length="201" mass="22452">MAGLIKPLNSVYDQFRRLPGLGNKSALRLAYHIIDMPEEDVRRLAETLLQAKRNIRFCRECFNLTDSDECEICRDEKRDHSMICVVEQPQDAMAMERSRGYTGVYHVLHGCLSPLDGIGPEELRIKELLSRLGSGDVKEVILATNSNVEGEATAAYLAQLLKHQPVVVSRIARGLPMGGDLEYADEVTLAKALENRTRITG</sequence>
<dbReference type="SMART" id="SM00493">
    <property type="entry name" value="TOPRIM"/>
    <property type="match status" value="1"/>
</dbReference>
<proteinExistence type="inferred from homology"/>
<dbReference type="Gene3D" id="3.30.60.80">
    <property type="match status" value="1"/>
</dbReference>
<dbReference type="Pfam" id="PF21175">
    <property type="entry name" value="RecR_C"/>
    <property type="match status" value="1"/>
</dbReference>
<evidence type="ECO:0000256" key="3">
    <source>
        <dbReference type="ARBA" id="ARBA00022771"/>
    </source>
</evidence>
<dbReference type="GO" id="GO:0003677">
    <property type="term" value="F:DNA binding"/>
    <property type="evidence" value="ECO:0007669"/>
    <property type="project" value="UniProtKB-UniRule"/>
</dbReference>
<dbReference type="NCBIfam" id="TIGR00615">
    <property type="entry name" value="recR"/>
    <property type="match status" value="1"/>
</dbReference>
<dbReference type="InterPro" id="IPR006171">
    <property type="entry name" value="TOPRIM_dom"/>
</dbReference>
<evidence type="ECO:0000313" key="10">
    <source>
        <dbReference type="Proteomes" id="UP000198896"/>
    </source>
</evidence>
<dbReference type="EMBL" id="FONL01000001">
    <property type="protein sequence ID" value="SFE07721.1"/>
    <property type="molecule type" value="Genomic_DNA"/>
</dbReference>
<evidence type="ECO:0000256" key="6">
    <source>
        <dbReference type="ARBA" id="ARBA00023204"/>
    </source>
</evidence>
<evidence type="ECO:0000256" key="2">
    <source>
        <dbReference type="ARBA" id="ARBA00022763"/>
    </source>
</evidence>
<evidence type="ECO:0000256" key="4">
    <source>
        <dbReference type="ARBA" id="ARBA00022833"/>
    </source>
</evidence>
<dbReference type="Gene3D" id="1.10.8.420">
    <property type="entry name" value="RecR Domain 1"/>
    <property type="match status" value="1"/>
</dbReference>
<gene>
    <name evidence="7" type="primary">recR</name>
    <name evidence="9" type="ORF">SAMN05216245_101302</name>
</gene>
<evidence type="ECO:0000313" key="9">
    <source>
        <dbReference type="EMBL" id="SFE07721.1"/>
    </source>
</evidence>
<evidence type="ECO:0000259" key="8">
    <source>
        <dbReference type="PROSITE" id="PS50880"/>
    </source>
</evidence>
<dbReference type="InterPro" id="IPR000093">
    <property type="entry name" value="DNA_Rcmb_RecR"/>
</dbReference>
<dbReference type="PROSITE" id="PS01300">
    <property type="entry name" value="RECR"/>
    <property type="match status" value="1"/>
</dbReference>
<dbReference type="PROSITE" id="PS50880">
    <property type="entry name" value="TOPRIM"/>
    <property type="match status" value="1"/>
</dbReference>
<dbReference type="Pfam" id="PF13662">
    <property type="entry name" value="Toprim_4"/>
    <property type="match status" value="1"/>
</dbReference>
<keyword evidence="10" id="KW-1185">Reference proteome</keyword>